<gene>
    <name evidence="3" type="ORF">PoMZ_08787</name>
</gene>
<evidence type="ECO:0000313" key="4">
    <source>
        <dbReference type="Proteomes" id="UP000294847"/>
    </source>
</evidence>
<feature type="compositionally biased region" description="Low complexity" evidence="1">
    <location>
        <begin position="174"/>
        <end position="190"/>
    </location>
</feature>
<evidence type="ECO:0000256" key="2">
    <source>
        <dbReference type="SAM" id="Phobius"/>
    </source>
</evidence>
<dbReference type="EMBL" id="CP034207">
    <property type="protein sequence ID" value="QBZ61829.1"/>
    <property type="molecule type" value="Genomic_DNA"/>
</dbReference>
<keyword evidence="2" id="KW-0472">Membrane</keyword>
<feature type="transmembrane region" description="Helical" evidence="2">
    <location>
        <begin position="233"/>
        <end position="253"/>
    </location>
</feature>
<reference evidence="3 4" key="1">
    <citation type="journal article" date="2019" name="Mol. Biol. Evol.">
        <title>Blast fungal genomes show frequent chromosomal changes, gene gains and losses, and effector gene turnover.</title>
        <authorList>
            <person name="Gomez Luciano L.B."/>
            <person name="Jason Tsai I."/>
            <person name="Chuma I."/>
            <person name="Tosa Y."/>
            <person name="Chen Y.H."/>
            <person name="Li J.Y."/>
            <person name="Li M.Y."/>
            <person name="Jade Lu M.Y."/>
            <person name="Nakayashiki H."/>
            <person name="Li W.H."/>
        </authorList>
    </citation>
    <scope>NUCLEOTIDE SEQUENCE [LARGE SCALE GENOMIC DNA]</scope>
    <source>
        <strain evidence="3">MZ5-1-6</strain>
    </source>
</reference>
<organism evidence="3 4">
    <name type="scientific">Pyricularia oryzae</name>
    <name type="common">Rice blast fungus</name>
    <name type="synonym">Magnaporthe oryzae</name>
    <dbReference type="NCBI Taxonomy" id="318829"/>
    <lineage>
        <taxon>Eukaryota</taxon>
        <taxon>Fungi</taxon>
        <taxon>Dikarya</taxon>
        <taxon>Ascomycota</taxon>
        <taxon>Pezizomycotina</taxon>
        <taxon>Sordariomycetes</taxon>
        <taxon>Sordariomycetidae</taxon>
        <taxon>Magnaporthales</taxon>
        <taxon>Pyriculariaceae</taxon>
        <taxon>Pyricularia</taxon>
    </lineage>
</organism>
<protein>
    <submittedName>
        <fullName evidence="3">Uncharacterized protein</fullName>
    </submittedName>
</protein>
<keyword evidence="2" id="KW-0812">Transmembrane</keyword>
<accession>A0A4P7NIJ6</accession>
<proteinExistence type="predicted"/>
<feature type="region of interest" description="Disordered" evidence="1">
    <location>
        <begin position="46"/>
        <end position="82"/>
    </location>
</feature>
<feature type="region of interest" description="Disordered" evidence="1">
    <location>
        <begin position="173"/>
        <end position="199"/>
    </location>
</feature>
<evidence type="ECO:0000256" key="1">
    <source>
        <dbReference type="SAM" id="MobiDB-lite"/>
    </source>
</evidence>
<dbReference type="Proteomes" id="UP000294847">
    <property type="component" value="Chromosome 4"/>
</dbReference>
<name>A0A4P7NIJ6_PYROR</name>
<evidence type="ECO:0000313" key="3">
    <source>
        <dbReference type="EMBL" id="QBZ61829.1"/>
    </source>
</evidence>
<dbReference type="AlphaFoldDB" id="A0A4P7NIJ6"/>
<sequence length="260" mass="28031">MSTSPCHYNDFSSELSKRLEEVSRLQAAYDADDEGSTRPELKKRVALQIPAGHGPSKAYPKSPPPERSDDDDCSSCGSSIYDEVPPLDREIVEELAALDEEVSHLQAAQDLAEAGGEPPNLIRRVTVQIPAGHCASKAYPKSPFPRPQDALPRLVIPDPALFLSTRVQHDGALSSISSSSNSSIWSSSTSGDRSHRPLLDARSPLLNREVLEELAVRDEDEGRRRARAAFVRSLGATGALSITTVGLLCWPLVASKAGVV</sequence>
<keyword evidence="2" id="KW-1133">Transmembrane helix</keyword>